<feature type="region of interest" description="Disordered" evidence="1">
    <location>
        <begin position="33"/>
        <end position="120"/>
    </location>
</feature>
<organism evidence="3 4">
    <name type="scientific">Roseomonas mucosa</name>
    <dbReference type="NCBI Taxonomy" id="207340"/>
    <lineage>
        <taxon>Bacteria</taxon>
        <taxon>Pseudomonadati</taxon>
        <taxon>Pseudomonadota</taxon>
        <taxon>Alphaproteobacteria</taxon>
        <taxon>Acetobacterales</taxon>
        <taxon>Roseomonadaceae</taxon>
        <taxon>Roseomonas</taxon>
    </lineage>
</organism>
<evidence type="ECO:0000256" key="2">
    <source>
        <dbReference type="SAM" id="SignalP"/>
    </source>
</evidence>
<gene>
    <name evidence="3" type="ORF">NCTC13291_00412</name>
</gene>
<evidence type="ECO:0000313" key="3">
    <source>
        <dbReference type="EMBL" id="SUE37955.1"/>
    </source>
</evidence>
<dbReference type="EMBL" id="UGVN01000001">
    <property type="protein sequence ID" value="SUE37955.1"/>
    <property type="molecule type" value="Genomic_DNA"/>
</dbReference>
<proteinExistence type="predicted"/>
<feature type="compositionally biased region" description="Low complexity" evidence="1">
    <location>
        <begin position="53"/>
        <end position="92"/>
    </location>
</feature>
<feature type="compositionally biased region" description="Polar residues" evidence="1">
    <location>
        <begin position="98"/>
        <end position="120"/>
    </location>
</feature>
<dbReference type="GeneID" id="99635433"/>
<dbReference type="RefSeq" id="WP_202801224.1">
    <property type="nucleotide sequence ID" value="NZ_AP031462.1"/>
</dbReference>
<dbReference type="Proteomes" id="UP000254919">
    <property type="component" value="Unassembled WGS sequence"/>
</dbReference>
<feature type="compositionally biased region" description="Low complexity" evidence="1">
    <location>
        <begin position="33"/>
        <end position="46"/>
    </location>
</feature>
<evidence type="ECO:0000313" key="4">
    <source>
        <dbReference type="Proteomes" id="UP000254919"/>
    </source>
</evidence>
<feature type="chain" id="PRO_5016631805" evidence="2">
    <location>
        <begin position="32"/>
        <end position="174"/>
    </location>
</feature>
<keyword evidence="2" id="KW-0732">Signal</keyword>
<reference evidence="3 4" key="1">
    <citation type="submission" date="2018-06" db="EMBL/GenBank/DDBJ databases">
        <authorList>
            <consortium name="Pathogen Informatics"/>
            <person name="Doyle S."/>
        </authorList>
    </citation>
    <scope>NUCLEOTIDE SEQUENCE [LARGE SCALE GENOMIC DNA]</scope>
    <source>
        <strain evidence="3 4">NCTC13291</strain>
    </source>
</reference>
<accession>A0A379MVI1</accession>
<dbReference type="AlphaFoldDB" id="A0A379MVI1"/>
<protein>
    <submittedName>
        <fullName evidence="3">Uncharacterized protein</fullName>
    </submittedName>
</protein>
<evidence type="ECO:0000256" key="1">
    <source>
        <dbReference type="SAM" id="MobiDB-lite"/>
    </source>
</evidence>
<name>A0A379MVI1_9PROT</name>
<sequence length="174" mass="16785">MRGSLMNGIGGFAVAAGLVLGSAGFVPAAMAQTGTSSQGTIGTPTMPGGGGSTMAQGTPGATTGTTPGTTPGTTSGTTPGTATPMTAPRPAGEAGSRPQASGTPVTTTPEAGANSFTEGQAQSRIEAAGYSHVSELKKDDAGVWRGKATRNGQTVDVGLDFRGNVVTGAASATR</sequence>
<feature type="signal peptide" evidence="2">
    <location>
        <begin position="1"/>
        <end position="31"/>
    </location>
</feature>